<accession>A0A5D2KDW5</accession>
<dbReference type="AlphaFoldDB" id="A0A5D2KDW5"/>
<dbReference type="EMBL" id="CM017628">
    <property type="protein sequence ID" value="TYH64775.1"/>
    <property type="molecule type" value="Genomic_DNA"/>
</dbReference>
<evidence type="ECO:0008006" key="4">
    <source>
        <dbReference type="Google" id="ProtNLM"/>
    </source>
</evidence>
<evidence type="ECO:0000313" key="3">
    <source>
        <dbReference type="Proteomes" id="UP000322667"/>
    </source>
</evidence>
<keyword evidence="3" id="KW-1185">Reference proteome</keyword>
<feature type="transmembrane region" description="Helical" evidence="1">
    <location>
        <begin position="43"/>
        <end position="59"/>
    </location>
</feature>
<keyword evidence="1" id="KW-0472">Membrane</keyword>
<protein>
    <recommendedName>
        <fullName evidence="4">Transmembrane protein</fullName>
    </recommendedName>
</protein>
<gene>
    <name evidence="2" type="ORF">ES332_D06G010400v1</name>
</gene>
<keyword evidence="1" id="KW-1133">Transmembrane helix</keyword>
<evidence type="ECO:0000313" key="2">
    <source>
        <dbReference type="EMBL" id="TYH64775.1"/>
    </source>
</evidence>
<reference evidence="2 3" key="1">
    <citation type="submission" date="2019-07" db="EMBL/GenBank/DDBJ databases">
        <title>WGS assembly of Gossypium tomentosum.</title>
        <authorList>
            <person name="Chen Z.J."/>
            <person name="Sreedasyam A."/>
            <person name="Ando A."/>
            <person name="Song Q."/>
            <person name="De L."/>
            <person name="Hulse-Kemp A."/>
            <person name="Ding M."/>
            <person name="Ye W."/>
            <person name="Kirkbride R."/>
            <person name="Jenkins J."/>
            <person name="Plott C."/>
            <person name="Lovell J."/>
            <person name="Lin Y.-M."/>
            <person name="Vaughn R."/>
            <person name="Liu B."/>
            <person name="Li W."/>
            <person name="Simpson S."/>
            <person name="Scheffler B."/>
            <person name="Saski C."/>
            <person name="Grover C."/>
            <person name="Hu G."/>
            <person name="Conover J."/>
            <person name="Carlson J."/>
            <person name="Shu S."/>
            <person name="Boston L."/>
            <person name="Williams M."/>
            <person name="Peterson D."/>
            <person name="Mcgee K."/>
            <person name="Jones D."/>
            <person name="Wendel J."/>
            <person name="Stelly D."/>
            <person name="Grimwood J."/>
            <person name="Schmutz J."/>
        </authorList>
    </citation>
    <scope>NUCLEOTIDE SEQUENCE [LARGE SCALE GENOMIC DNA]</scope>
    <source>
        <strain evidence="2">7179.01</strain>
    </source>
</reference>
<evidence type="ECO:0000256" key="1">
    <source>
        <dbReference type="SAM" id="Phobius"/>
    </source>
</evidence>
<sequence>MEEHSYNNNNVPSRGMMLALAFLFWLFIHVDIAKALSNEQLPIFIFITFIIFALCFLSSHTRLKSPYVVDDDDVRSYQDDLPIDDVESVPSLSEEEMERCCNSEEIIVDKHVILVEDDVGDMDAFSSNNSDEDWEHDYPSNIDPNFNWQFV</sequence>
<name>A0A5D2KDW5_GOSTO</name>
<dbReference type="Proteomes" id="UP000322667">
    <property type="component" value="Chromosome D06"/>
</dbReference>
<proteinExistence type="predicted"/>
<keyword evidence="1" id="KW-0812">Transmembrane</keyword>
<organism evidence="2 3">
    <name type="scientific">Gossypium tomentosum</name>
    <name type="common">Hawaiian cotton</name>
    <name type="synonym">Gossypium sandvicense</name>
    <dbReference type="NCBI Taxonomy" id="34277"/>
    <lineage>
        <taxon>Eukaryota</taxon>
        <taxon>Viridiplantae</taxon>
        <taxon>Streptophyta</taxon>
        <taxon>Embryophyta</taxon>
        <taxon>Tracheophyta</taxon>
        <taxon>Spermatophyta</taxon>
        <taxon>Magnoliopsida</taxon>
        <taxon>eudicotyledons</taxon>
        <taxon>Gunneridae</taxon>
        <taxon>Pentapetalae</taxon>
        <taxon>rosids</taxon>
        <taxon>malvids</taxon>
        <taxon>Malvales</taxon>
        <taxon>Malvaceae</taxon>
        <taxon>Malvoideae</taxon>
        <taxon>Gossypium</taxon>
    </lineage>
</organism>